<gene>
    <name evidence="2" type="ORF">TPC1_13816</name>
</gene>
<protein>
    <submittedName>
        <fullName evidence="2">Cast domain containing protein</fullName>
    </submittedName>
</protein>
<feature type="non-terminal residue" evidence="2">
    <location>
        <position position="1"/>
    </location>
</feature>
<dbReference type="EMBL" id="GDID01002838">
    <property type="protein sequence ID" value="JAP93768.1"/>
    <property type="molecule type" value="Transcribed_RNA"/>
</dbReference>
<evidence type="ECO:0000256" key="1">
    <source>
        <dbReference type="SAM" id="Coils"/>
    </source>
</evidence>
<accession>A0A146KBY4</accession>
<reference evidence="2" key="1">
    <citation type="submission" date="2015-07" db="EMBL/GenBank/DDBJ databases">
        <title>Adaptation to a free-living lifestyle via gene acquisitions in the diplomonad Trepomonas sp. PC1.</title>
        <authorList>
            <person name="Xu F."/>
            <person name="Jerlstrom-Hultqvist J."/>
            <person name="Kolisko M."/>
            <person name="Simpson A.G.B."/>
            <person name="Roger A.J."/>
            <person name="Svard S.G."/>
            <person name="Andersson J.O."/>
        </authorList>
    </citation>
    <scope>NUCLEOTIDE SEQUENCE</scope>
    <source>
        <strain evidence="2">PC1</strain>
    </source>
</reference>
<feature type="coiled-coil region" evidence="1">
    <location>
        <begin position="58"/>
        <end position="92"/>
    </location>
</feature>
<organism evidence="2">
    <name type="scientific">Trepomonas sp. PC1</name>
    <dbReference type="NCBI Taxonomy" id="1076344"/>
    <lineage>
        <taxon>Eukaryota</taxon>
        <taxon>Metamonada</taxon>
        <taxon>Diplomonadida</taxon>
        <taxon>Hexamitidae</taxon>
        <taxon>Hexamitinae</taxon>
        <taxon>Trepomonas</taxon>
    </lineage>
</organism>
<evidence type="ECO:0000313" key="2">
    <source>
        <dbReference type="EMBL" id="JAP93768.1"/>
    </source>
</evidence>
<proteinExistence type="predicted"/>
<name>A0A146KBY4_9EUKA</name>
<keyword evidence="1" id="KW-0175">Coiled coil</keyword>
<dbReference type="AlphaFoldDB" id="A0A146KBY4"/>
<feature type="coiled-coil region" evidence="1">
    <location>
        <begin position="143"/>
        <end position="177"/>
    </location>
</feature>
<sequence length="460" mass="54127">KMQIEQLQRLMDQILVNSVDQKVQNVKEIVEEVREMISAEVAQISIRNQLNIELNSRMSSLQQMYSQQQQTITQLQQQASQFKKLEANLLDQISYLEIKMSSQDDKLHRMSLQYTEVVEKCNVKQMEIDLLTKNLEEQRQLSIAKLDAQNKKFKELLEKHNDNAIQYQQQIKQLQQSIQYNQQKIAQDQAEFSAQILKQKQSYDQLLVENNKLLHDAEQWQSKAYMNTQLIDQQTQSIKEKNKLIKQLNLQLDQEKLEANEKINNFSVNKKEKKENDKITTLLKELCKYRTNLGAKQSEIDVLQKTDQDMRDQIQRFIQERTQIESKSNQLMQELYQLKETLKQNSTDQLLDKIEELKKIGEFHSRDAQFAKEKCKILQEVVGKQLNVGEIFKSGETEALKMEMMKLVCANAQKDDELRKLRKQIMIGEVNAFQEVNAEMLRSKLKANARAWSPIKSLRK</sequence>
<feature type="coiled-coil region" evidence="1">
    <location>
        <begin position="203"/>
        <end position="276"/>
    </location>
</feature>